<evidence type="ECO:0000256" key="5">
    <source>
        <dbReference type="ARBA" id="ARBA00023529"/>
    </source>
</evidence>
<dbReference type="PANTHER" id="PTHR43806:SF11">
    <property type="entry name" value="CEREVISIN-RELATED"/>
    <property type="match status" value="1"/>
</dbReference>
<dbReference type="InterPro" id="IPR023827">
    <property type="entry name" value="Peptidase_S8_Asp-AS"/>
</dbReference>
<dbReference type="PRINTS" id="PR00723">
    <property type="entry name" value="SUBTILISIN"/>
</dbReference>
<evidence type="ECO:0000256" key="7">
    <source>
        <dbReference type="PROSITE-ProRule" id="PRU01240"/>
    </source>
</evidence>
<evidence type="ECO:0000256" key="8">
    <source>
        <dbReference type="RuleBase" id="RU003355"/>
    </source>
</evidence>
<feature type="compositionally biased region" description="Basic residues" evidence="9">
    <location>
        <begin position="499"/>
        <end position="508"/>
    </location>
</feature>
<dbReference type="PROSITE" id="PS51892">
    <property type="entry name" value="SUBTILASE"/>
    <property type="match status" value="1"/>
</dbReference>
<evidence type="ECO:0000313" key="12">
    <source>
        <dbReference type="EMBL" id="KAF4683005.1"/>
    </source>
</evidence>
<feature type="active site" description="Charge relay system" evidence="7">
    <location>
        <position position="201"/>
    </location>
</feature>
<evidence type="ECO:0000256" key="1">
    <source>
        <dbReference type="ARBA" id="ARBA00011073"/>
    </source>
</evidence>
<evidence type="ECO:0000313" key="13">
    <source>
        <dbReference type="Proteomes" id="UP000541610"/>
    </source>
</evidence>
<feature type="chain" id="PRO_5029776498" description="subtilisin" evidence="10">
    <location>
        <begin position="16"/>
        <end position="583"/>
    </location>
</feature>
<feature type="region of interest" description="Disordered" evidence="9">
    <location>
        <begin position="541"/>
        <end position="563"/>
    </location>
</feature>
<feature type="region of interest" description="Disordered" evidence="9">
    <location>
        <begin position="497"/>
        <end position="526"/>
    </location>
</feature>
<comment type="catalytic activity">
    <reaction evidence="5">
        <text>Hydrolysis of proteins with broad specificity for peptide bonds, and a preference for a large uncharged residue in P1. Hydrolyzes peptide amides.</text>
        <dbReference type="EC" id="3.4.21.62"/>
    </reaction>
</comment>
<dbReference type="InterPro" id="IPR015500">
    <property type="entry name" value="Peptidase_S8_subtilisin-rel"/>
</dbReference>
<feature type="active site" description="Charge relay system" evidence="7">
    <location>
        <position position="366"/>
    </location>
</feature>
<keyword evidence="3 7" id="KW-0378">Hydrolase</keyword>
<keyword evidence="2 7" id="KW-0645">Protease</keyword>
<dbReference type="EC" id="3.4.21.62" evidence="6"/>
<feature type="domain" description="Peptidase S8/S53" evidence="11">
    <location>
        <begin position="149"/>
        <end position="381"/>
    </location>
</feature>
<dbReference type="PROSITE" id="PS00136">
    <property type="entry name" value="SUBTILASE_ASP"/>
    <property type="match status" value="1"/>
</dbReference>
<evidence type="ECO:0000256" key="3">
    <source>
        <dbReference type="ARBA" id="ARBA00022801"/>
    </source>
</evidence>
<dbReference type="EMBL" id="JABANP010000394">
    <property type="protein sequence ID" value="KAF4683005.1"/>
    <property type="molecule type" value="Genomic_DNA"/>
</dbReference>
<dbReference type="GO" id="GO:0006508">
    <property type="term" value="P:proteolysis"/>
    <property type="evidence" value="ECO:0007669"/>
    <property type="project" value="UniProtKB-KW"/>
</dbReference>
<dbReference type="InterPro" id="IPR023828">
    <property type="entry name" value="Peptidase_S8_Ser-AS"/>
</dbReference>
<dbReference type="InterPro" id="IPR036852">
    <property type="entry name" value="Peptidase_S8/S53_dom_sf"/>
</dbReference>
<name>A0A7J6NGJ3_PEROL</name>
<keyword evidence="10" id="KW-0732">Signal</keyword>
<evidence type="ECO:0000259" key="11">
    <source>
        <dbReference type="Pfam" id="PF00082"/>
    </source>
</evidence>
<proteinExistence type="inferred from homology"/>
<dbReference type="GO" id="GO:0004252">
    <property type="term" value="F:serine-type endopeptidase activity"/>
    <property type="evidence" value="ECO:0007669"/>
    <property type="project" value="UniProtKB-UniRule"/>
</dbReference>
<dbReference type="InterPro" id="IPR000209">
    <property type="entry name" value="Peptidase_S8/S53_dom"/>
</dbReference>
<comment type="similarity">
    <text evidence="1 7 8">Belongs to the peptidase S8 family.</text>
</comment>
<evidence type="ECO:0000256" key="6">
    <source>
        <dbReference type="ARBA" id="ARBA00023619"/>
    </source>
</evidence>
<dbReference type="InterPro" id="IPR050131">
    <property type="entry name" value="Peptidase_S8_subtilisin-like"/>
</dbReference>
<gene>
    <name evidence="12" type="ORF">FOZ60_009773</name>
</gene>
<reference evidence="12 13" key="1">
    <citation type="submission" date="2020-04" db="EMBL/GenBank/DDBJ databases">
        <title>Perkinsus olseni comparative genomics.</title>
        <authorList>
            <person name="Bogema D.R."/>
        </authorList>
    </citation>
    <scope>NUCLEOTIDE SEQUENCE [LARGE SCALE GENOMIC DNA]</scope>
    <source>
        <strain evidence="12">00978-12</strain>
    </source>
</reference>
<protein>
    <recommendedName>
        <fullName evidence="6">subtilisin</fullName>
        <ecNumber evidence="6">3.4.21.62</ecNumber>
    </recommendedName>
</protein>
<feature type="active site" description="Charge relay system" evidence="7">
    <location>
        <position position="157"/>
    </location>
</feature>
<dbReference type="Proteomes" id="UP000541610">
    <property type="component" value="Unassembled WGS sequence"/>
</dbReference>
<keyword evidence="4 7" id="KW-0720">Serine protease</keyword>
<evidence type="ECO:0000256" key="2">
    <source>
        <dbReference type="ARBA" id="ARBA00022670"/>
    </source>
</evidence>
<evidence type="ECO:0000256" key="10">
    <source>
        <dbReference type="SAM" id="SignalP"/>
    </source>
</evidence>
<dbReference type="OrthoDB" id="206201at2759"/>
<organism evidence="12 13">
    <name type="scientific">Perkinsus olseni</name>
    <name type="common">Perkinsus atlanticus</name>
    <dbReference type="NCBI Taxonomy" id="32597"/>
    <lineage>
        <taxon>Eukaryota</taxon>
        <taxon>Sar</taxon>
        <taxon>Alveolata</taxon>
        <taxon>Perkinsozoa</taxon>
        <taxon>Perkinsea</taxon>
        <taxon>Perkinsida</taxon>
        <taxon>Perkinsidae</taxon>
        <taxon>Perkinsus</taxon>
    </lineage>
</organism>
<feature type="compositionally biased region" description="Basic and acidic residues" evidence="9">
    <location>
        <begin position="509"/>
        <end position="522"/>
    </location>
</feature>
<sequence length="583" mass="62588">MRILSAFALTSLVDAAASPKGTIVSIRSGTDEIDVRRLPNLLRDAGHTPDQKIASFLHDAPIKTLKYVHSQVVKTSALTVDSDTLCKFITMASNKLSLQSHCAADARSVVPAGLDSNLGVNDPEASLQKHLEWMNMREVWEVSSPYVTRNAKVAVLDSGINWNDPDFAPLKGELKLKSGGYLDGGWNLITDSADLTYVDTHGTDVSKVLAAKGNNSYGMVGVAPNVILAPIQVTDYNGEGSLIELLVGIDMAVDLQVDIISMSIGFDSALSGIERFFLAGALRSAQENGILLVSAAGNDGKRAPHEYICWYGGPTSICVGALDDSNTQNTLASFSNWGEKVDIAAYGEDVYAGSDQGYGVYFSGTSVSTPIVAGFAAILISMDVDPMLVKPLMLANAAPLVPSDHPIRHNGGALNALETVRHAISLLPSRNPRGLRGNFNLGLDNFRLVMMQTLIVLVPSLICLMIDVPQVYGAASPSSSSGNNHPKIDDATLLAERKRNMRARRPREFKKSDVSRSSDRPVKASPMSFKWDLGKLGLGLPKSKSEMSGSDQDSPPDSPLEVKPSALWPRVTLILTCRHYAVC</sequence>
<evidence type="ECO:0000256" key="4">
    <source>
        <dbReference type="ARBA" id="ARBA00022825"/>
    </source>
</evidence>
<dbReference type="Pfam" id="PF00082">
    <property type="entry name" value="Peptidase_S8"/>
    <property type="match status" value="1"/>
</dbReference>
<dbReference type="PANTHER" id="PTHR43806">
    <property type="entry name" value="PEPTIDASE S8"/>
    <property type="match status" value="1"/>
</dbReference>
<comment type="caution">
    <text evidence="12">The sequence shown here is derived from an EMBL/GenBank/DDBJ whole genome shotgun (WGS) entry which is preliminary data.</text>
</comment>
<dbReference type="SUPFAM" id="SSF52743">
    <property type="entry name" value="Subtilisin-like"/>
    <property type="match status" value="1"/>
</dbReference>
<feature type="signal peptide" evidence="10">
    <location>
        <begin position="1"/>
        <end position="15"/>
    </location>
</feature>
<accession>A0A7J6NGJ3</accession>
<dbReference type="AlphaFoldDB" id="A0A7J6NGJ3"/>
<dbReference type="Gene3D" id="3.40.50.200">
    <property type="entry name" value="Peptidase S8/S53 domain"/>
    <property type="match status" value="1"/>
</dbReference>
<dbReference type="PROSITE" id="PS00138">
    <property type="entry name" value="SUBTILASE_SER"/>
    <property type="match status" value="1"/>
</dbReference>
<evidence type="ECO:0000256" key="9">
    <source>
        <dbReference type="SAM" id="MobiDB-lite"/>
    </source>
</evidence>